<gene>
    <name evidence="2" type="ORF">SAMN04487885_11817</name>
</gene>
<dbReference type="InterPro" id="IPR003141">
    <property type="entry name" value="Pol/His_phosphatase_N"/>
</dbReference>
<dbReference type="AlphaFoldDB" id="A0A1I2N704"/>
<dbReference type="PANTHER" id="PTHR42924:SF3">
    <property type="entry name" value="POLYMERASE_HISTIDINOL PHOSPHATASE N-TERMINAL DOMAIN-CONTAINING PROTEIN"/>
    <property type="match status" value="1"/>
</dbReference>
<dbReference type="Proteomes" id="UP000182135">
    <property type="component" value="Unassembled WGS sequence"/>
</dbReference>
<dbReference type="Pfam" id="PF02811">
    <property type="entry name" value="PHP"/>
    <property type="match status" value="1"/>
</dbReference>
<sequence>MLIDLHMHESTCSKDSFLKLERIVELAKEKGLDAICITDHDSMGLKEFAEDCSKKIGFPIFVGVEYLSLQGDITAWGIDSFPEKRIEAQKFIDLVNEQNGFCVACHPFRNNNRGLEENLKTVKGLGGIEVLNGSTDMEANRKALKYCKELGLQMVGASDSHWESAVGKYVTWIPEDVTTLEDFIRVMKSKKSKPAIWKEDHYEVVDEF</sequence>
<dbReference type="CDD" id="cd07432">
    <property type="entry name" value="PHP_HisPPase"/>
    <property type="match status" value="1"/>
</dbReference>
<dbReference type="InterPro" id="IPR016195">
    <property type="entry name" value="Pol/histidinol_Pase-like"/>
</dbReference>
<dbReference type="InterPro" id="IPR052018">
    <property type="entry name" value="PHP_domain"/>
</dbReference>
<dbReference type="GO" id="GO:0004534">
    <property type="term" value="F:5'-3' RNA exonuclease activity"/>
    <property type="evidence" value="ECO:0007669"/>
    <property type="project" value="TreeGrafter"/>
</dbReference>
<organism evidence="2 3">
    <name type="scientific">Clostridium cadaveris</name>
    <dbReference type="NCBI Taxonomy" id="1529"/>
    <lineage>
        <taxon>Bacteria</taxon>
        <taxon>Bacillati</taxon>
        <taxon>Bacillota</taxon>
        <taxon>Clostridia</taxon>
        <taxon>Eubacteriales</taxon>
        <taxon>Clostridiaceae</taxon>
        <taxon>Clostridium</taxon>
    </lineage>
</organism>
<dbReference type="SUPFAM" id="SSF89550">
    <property type="entry name" value="PHP domain-like"/>
    <property type="match status" value="1"/>
</dbReference>
<keyword evidence="3" id="KW-1185">Reference proteome</keyword>
<dbReference type="GeneID" id="90545599"/>
<dbReference type="OrthoDB" id="9775360at2"/>
<dbReference type="Pfam" id="PF13263">
    <property type="entry name" value="PHP_C"/>
    <property type="match status" value="1"/>
</dbReference>
<name>A0A1I2N704_9CLOT</name>
<dbReference type="SMART" id="SM00481">
    <property type="entry name" value="POLIIIAc"/>
    <property type="match status" value="1"/>
</dbReference>
<evidence type="ECO:0000259" key="1">
    <source>
        <dbReference type="SMART" id="SM00481"/>
    </source>
</evidence>
<dbReference type="GO" id="GO:0035312">
    <property type="term" value="F:5'-3' DNA exonuclease activity"/>
    <property type="evidence" value="ECO:0007669"/>
    <property type="project" value="TreeGrafter"/>
</dbReference>
<dbReference type="eggNOG" id="COG0613">
    <property type="taxonomic scope" value="Bacteria"/>
</dbReference>
<dbReference type="RefSeq" id="WP_027639217.1">
    <property type="nucleotide sequence ID" value="NZ_CP076620.1"/>
</dbReference>
<proteinExistence type="predicted"/>
<accession>A0A1I2N704</accession>
<reference evidence="2 3" key="1">
    <citation type="submission" date="2016-10" db="EMBL/GenBank/DDBJ databases">
        <authorList>
            <person name="de Groot N.N."/>
        </authorList>
    </citation>
    <scope>NUCLEOTIDE SEQUENCE [LARGE SCALE GENOMIC DNA]</scope>
    <source>
        <strain evidence="2 3">NLAE-zl-G419</strain>
    </source>
</reference>
<feature type="domain" description="Polymerase/histidinol phosphatase N-terminal" evidence="1">
    <location>
        <begin position="3"/>
        <end position="70"/>
    </location>
</feature>
<evidence type="ECO:0000313" key="2">
    <source>
        <dbReference type="EMBL" id="SFF97141.1"/>
    </source>
</evidence>
<dbReference type="InterPro" id="IPR004013">
    <property type="entry name" value="PHP_dom"/>
</dbReference>
<dbReference type="EMBL" id="FOOE01000018">
    <property type="protein sequence ID" value="SFF97141.1"/>
    <property type="molecule type" value="Genomic_DNA"/>
</dbReference>
<evidence type="ECO:0000313" key="3">
    <source>
        <dbReference type="Proteomes" id="UP000182135"/>
    </source>
</evidence>
<dbReference type="STRING" id="1529.SAMN04487885_11817"/>
<protein>
    <recommendedName>
        <fullName evidence="1">Polymerase/histidinol phosphatase N-terminal domain-containing protein</fullName>
    </recommendedName>
</protein>
<dbReference type="PANTHER" id="PTHR42924">
    <property type="entry name" value="EXONUCLEASE"/>
    <property type="match status" value="1"/>
</dbReference>
<dbReference type="Gene3D" id="3.20.20.140">
    <property type="entry name" value="Metal-dependent hydrolases"/>
    <property type="match status" value="1"/>
</dbReference>